<keyword evidence="3" id="KW-1185">Reference proteome</keyword>
<name>A0A0K2QQP0_9CAUD</name>
<dbReference type="GO" id="GO:0009263">
    <property type="term" value="P:deoxyribonucleotide biosynthetic process"/>
    <property type="evidence" value="ECO:0007669"/>
    <property type="project" value="InterPro"/>
</dbReference>
<dbReference type="GO" id="GO:0004748">
    <property type="term" value="F:ribonucleoside-diphosphate reductase activity, thioredoxin disulfide as acceptor"/>
    <property type="evidence" value="ECO:0007669"/>
    <property type="project" value="UniProtKB-EC"/>
</dbReference>
<organism evidence="2 3">
    <name type="scientific">Ralstonia phage RSF1</name>
    <dbReference type="NCBI Taxonomy" id="1689679"/>
    <lineage>
        <taxon>Viruses</taxon>
        <taxon>Duplodnaviria</taxon>
        <taxon>Heunggongvirae</taxon>
        <taxon>Uroviricota</taxon>
        <taxon>Caudoviricetes</taxon>
        <taxon>Chimalliviridae</taxon>
        <taxon>Chiangmaivirus</taxon>
        <taxon>Chiangmaivirus RSF1</taxon>
    </lineage>
</organism>
<dbReference type="Proteomes" id="UP000202583">
    <property type="component" value="Segment"/>
</dbReference>
<proteinExistence type="predicted"/>
<evidence type="ECO:0000256" key="1">
    <source>
        <dbReference type="ARBA" id="ARBA00012274"/>
    </source>
</evidence>
<evidence type="ECO:0000313" key="2">
    <source>
        <dbReference type="EMBL" id="BAS04909.1"/>
    </source>
</evidence>
<dbReference type="OrthoDB" id="4477at10239"/>
<dbReference type="SUPFAM" id="SSF47240">
    <property type="entry name" value="Ferritin-like"/>
    <property type="match status" value="1"/>
</dbReference>
<accession>A0A0K2QQP0</accession>
<dbReference type="UniPathway" id="UPA00326"/>
<dbReference type="InterPro" id="IPR009078">
    <property type="entry name" value="Ferritin-like_SF"/>
</dbReference>
<dbReference type="EMBL" id="AP014927">
    <property type="protein sequence ID" value="BAS04909.1"/>
    <property type="molecule type" value="Genomic_DNA"/>
</dbReference>
<dbReference type="Pfam" id="PF00268">
    <property type="entry name" value="Ribonuc_red_sm"/>
    <property type="match status" value="1"/>
</dbReference>
<reference evidence="2 3" key="1">
    <citation type="submission" date="2015-07" db="EMBL/GenBank/DDBJ databases">
        <title>Two Asian jumbo phage RSL2 and RSF1 infecting the phytopathogen Ralstonia solanacearum share common features related to the phi-KZ-like phages.</title>
        <authorList>
            <person name="Kawasaki T."/>
            <person name="Fujie M."/>
            <person name="Chatchawankanphanich O."/>
            <person name="Ogata H."/>
            <person name="Yamada T."/>
        </authorList>
    </citation>
    <scope>NUCLEOTIDE SEQUENCE [LARGE SCALE GENOMIC DNA]</scope>
    <source>
        <strain evidence="2 3">RSF1</strain>
    </source>
</reference>
<evidence type="ECO:0000313" key="3">
    <source>
        <dbReference type="Proteomes" id="UP000202583"/>
    </source>
</evidence>
<dbReference type="InterPro" id="IPR000358">
    <property type="entry name" value="RNR_small_fam"/>
</dbReference>
<dbReference type="EC" id="1.17.4.1" evidence="1"/>
<dbReference type="GeneID" id="26634578"/>
<dbReference type="KEGG" id="vg:26634578"/>
<dbReference type="Gene3D" id="1.10.620.20">
    <property type="entry name" value="Ribonucleotide Reductase, subunit A"/>
    <property type="match status" value="1"/>
</dbReference>
<dbReference type="InterPro" id="IPR012348">
    <property type="entry name" value="RNR-like"/>
</dbReference>
<protein>
    <recommendedName>
        <fullName evidence="1">ribonucleoside-diphosphate reductase</fullName>
        <ecNumber evidence="1">1.17.4.1</ecNumber>
    </recommendedName>
</protein>
<dbReference type="RefSeq" id="YP_009207921.1">
    <property type="nucleotide sequence ID" value="NC_028899.1"/>
</dbReference>
<sequence length="377" mass="43036">MTINQAIFNAAKTDYEKTPIILGQPRGLLDTINSQYPEQNKLYEKLRGQDWTEKEFVFELCRVEFKTVDPLIAKDMIRTLAWQWETDSVASSTIAGIMSGVCSSSEVWTGYQRISDNESIHARTYAEIVRQSFDDPVAAMEQFKNDSDAHLRLKTVAEVFGRAYCASHRWALYQYDSKTYPLTERERYEIYDAIFLYIVALLIMERCQFMPSFAVTFGICAMNLFQPIGDAVQRIAQDEVEIHVPFGKANIASLMATDRGREAFKNNRHLIVAMLNEAIAGEDRWVDVMHDDGHEHTGMSPSSLKRFNYFGGTDVASFLGIRDDVNFPMVEDNPLPYMNSRVNLRKTQASPQEAPPVAYMVNTVTRDDKGKTFDFDL</sequence>